<keyword evidence="2" id="KW-1185">Reference proteome</keyword>
<proteinExistence type="predicted"/>
<dbReference type="EMBL" id="BNBI01000004">
    <property type="protein sequence ID" value="GHE97711.1"/>
    <property type="molecule type" value="Genomic_DNA"/>
</dbReference>
<organism evidence="1 2">
    <name type="scientific">Streptomyces fumanus</name>
    <dbReference type="NCBI Taxonomy" id="67302"/>
    <lineage>
        <taxon>Bacteria</taxon>
        <taxon>Bacillati</taxon>
        <taxon>Actinomycetota</taxon>
        <taxon>Actinomycetes</taxon>
        <taxon>Kitasatosporales</taxon>
        <taxon>Streptomycetaceae</taxon>
        <taxon>Streptomyces</taxon>
    </lineage>
</organism>
<accession>A0A919E0E7</accession>
<reference evidence="1" key="2">
    <citation type="submission" date="2020-09" db="EMBL/GenBank/DDBJ databases">
        <authorList>
            <person name="Sun Q."/>
            <person name="Ohkuma M."/>
        </authorList>
    </citation>
    <scope>NUCLEOTIDE SEQUENCE</scope>
    <source>
        <strain evidence="1">JCM 4477</strain>
    </source>
</reference>
<name>A0A919E0E7_9ACTN</name>
<evidence type="ECO:0000313" key="1">
    <source>
        <dbReference type="EMBL" id="GHE97711.1"/>
    </source>
</evidence>
<comment type="caution">
    <text evidence="1">The sequence shown here is derived from an EMBL/GenBank/DDBJ whole genome shotgun (WGS) entry which is preliminary data.</text>
</comment>
<evidence type="ECO:0000313" key="2">
    <source>
        <dbReference type="Proteomes" id="UP000630718"/>
    </source>
</evidence>
<dbReference type="Proteomes" id="UP000630718">
    <property type="component" value="Unassembled WGS sequence"/>
</dbReference>
<protein>
    <submittedName>
        <fullName evidence="1">Uncharacterized protein</fullName>
    </submittedName>
</protein>
<dbReference type="RefSeq" id="WP_190204033.1">
    <property type="nucleotide sequence ID" value="NZ_BNBI01000004.1"/>
</dbReference>
<gene>
    <name evidence="1" type="ORF">GCM10018772_22510</name>
</gene>
<sequence>MAGPGDTALPAAGPPAPAGRGAAVHYYFPVEVEVAGDADDALVQRVVSEVFAQLDRELASRQ</sequence>
<reference evidence="1" key="1">
    <citation type="journal article" date="2014" name="Int. J. Syst. Evol. Microbiol.">
        <title>Complete genome sequence of Corynebacterium casei LMG S-19264T (=DSM 44701T), isolated from a smear-ripened cheese.</title>
        <authorList>
            <consortium name="US DOE Joint Genome Institute (JGI-PGF)"/>
            <person name="Walter F."/>
            <person name="Albersmeier A."/>
            <person name="Kalinowski J."/>
            <person name="Ruckert C."/>
        </authorList>
    </citation>
    <scope>NUCLEOTIDE SEQUENCE</scope>
    <source>
        <strain evidence="1">JCM 4477</strain>
    </source>
</reference>
<dbReference type="AlphaFoldDB" id="A0A919E0E7"/>